<dbReference type="AlphaFoldDB" id="A0A498J767"/>
<reference evidence="1 2" key="1">
    <citation type="submission" date="2018-10" db="EMBL/GenBank/DDBJ databases">
        <title>A high-quality apple genome assembly.</title>
        <authorList>
            <person name="Hu J."/>
        </authorList>
    </citation>
    <scope>NUCLEOTIDE SEQUENCE [LARGE SCALE GENOMIC DNA]</scope>
    <source>
        <strain evidence="2">cv. HFTH1</strain>
        <tissue evidence="1">Young leaf</tissue>
    </source>
</reference>
<accession>A0A498J767</accession>
<dbReference type="EMBL" id="RDQH01000334">
    <property type="protein sequence ID" value="RXH91026.1"/>
    <property type="molecule type" value="Genomic_DNA"/>
</dbReference>
<name>A0A498J767_MALDO</name>
<dbReference type="STRING" id="3750.A0A498J767"/>
<comment type="caution">
    <text evidence="1">The sequence shown here is derived from an EMBL/GenBank/DDBJ whole genome shotgun (WGS) entry which is preliminary data.</text>
</comment>
<protein>
    <submittedName>
        <fullName evidence="1">Uncharacterized protein</fullName>
    </submittedName>
</protein>
<organism evidence="1 2">
    <name type="scientific">Malus domestica</name>
    <name type="common">Apple</name>
    <name type="synonym">Pyrus malus</name>
    <dbReference type="NCBI Taxonomy" id="3750"/>
    <lineage>
        <taxon>Eukaryota</taxon>
        <taxon>Viridiplantae</taxon>
        <taxon>Streptophyta</taxon>
        <taxon>Embryophyta</taxon>
        <taxon>Tracheophyta</taxon>
        <taxon>Spermatophyta</taxon>
        <taxon>Magnoliopsida</taxon>
        <taxon>eudicotyledons</taxon>
        <taxon>Gunneridae</taxon>
        <taxon>Pentapetalae</taxon>
        <taxon>rosids</taxon>
        <taxon>fabids</taxon>
        <taxon>Rosales</taxon>
        <taxon>Rosaceae</taxon>
        <taxon>Amygdaloideae</taxon>
        <taxon>Maleae</taxon>
        <taxon>Malus</taxon>
    </lineage>
</organism>
<proteinExistence type="predicted"/>
<sequence>MGGGHGEGITYKGITVHQPKRWHTLTGKGMVGGTPGRATMIIIRDPVEEPRVDNIKGLFGRILVKA</sequence>
<evidence type="ECO:0000313" key="1">
    <source>
        <dbReference type="EMBL" id="RXH91026.1"/>
    </source>
</evidence>
<keyword evidence="2" id="KW-1185">Reference proteome</keyword>
<gene>
    <name evidence="1" type="ORF">DVH24_020049</name>
</gene>
<evidence type="ECO:0000313" key="2">
    <source>
        <dbReference type="Proteomes" id="UP000290289"/>
    </source>
</evidence>
<dbReference type="Proteomes" id="UP000290289">
    <property type="component" value="Chromosome 8"/>
</dbReference>